<dbReference type="Gene3D" id="3.30.420.610">
    <property type="entry name" value="LOTUS domain-like"/>
    <property type="match status" value="2"/>
</dbReference>
<proteinExistence type="predicted"/>
<dbReference type="PANTHER" id="PTHR22948:SF29">
    <property type="entry name" value="FI02030P-RELATED"/>
    <property type="match status" value="1"/>
</dbReference>
<dbReference type="PROSITE" id="PS50304">
    <property type="entry name" value="TUDOR"/>
    <property type="match status" value="1"/>
</dbReference>
<dbReference type="CDD" id="cd09972">
    <property type="entry name" value="LOTUS_TDRD_OSKAR"/>
    <property type="match status" value="1"/>
</dbReference>
<comment type="subcellular location">
    <subcellularLocation>
        <location evidence="1">Cytoplasm</location>
    </subcellularLocation>
</comment>
<dbReference type="RefSeq" id="XP_015187922.1">
    <property type="nucleotide sequence ID" value="XM_015332436.1"/>
</dbReference>
<dbReference type="Pfam" id="PF12872">
    <property type="entry name" value="OST-HTH"/>
    <property type="match status" value="1"/>
</dbReference>
<evidence type="ECO:0000313" key="7">
    <source>
        <dbReference type="Proteomes" id="UP000694924"/>
    </source>
</evidence>
<feature type="domain" description="Tudor" evidence="5">
    <location>
        <begin position="985"/>
        <end position="1043"/>
    </location>
</feature>
<dbReference type="InterPro" id="IPR050621">
    <property type="entry name" value="Tudor_domain_containing"/>
</dbReference>
<protein>
    <submittedName>
        <fullName evidence="8">Tudor domain-containing protein 7B-like</fullName>
    </submittedName>
</protein>
<dbReference type="PANTHER" id="PTHR22948">
    <property type="entry name" value="TUDOR DOMAIN CONTAINING PROTEIN"/>
    <property type="match status" value="1"/>
</dbReference>
<evidence type="ECO:0000313" key="8">
    <source>
        <dbReference type="RefSeq" id="XP_015187922.1"/>
    </source>
</evidence>
<evidence type="ECO:0000256" key="1">
    <source>
        <dbReference type="ARBA" id="ARBA00004496"/>
    </source>
</evidence>
<keyword evidence="4" id="KW-0744">Spermatogenesis</keyword>
<dbReference type="InterPro" id="IPR002999">
    <property type="entry name" value="Tudor"/>
</dbReference>
<dbReference type="InterPro" id="IPR035437">
    <property type="entry name" value="SNase_OB-fold_sf"/>
</dbReference>
<evidence type="ECO:0000256" key="3">
    <source>
        <dbReference type="ARBA" id="ARBA00022737"/>
    </source>
</evidence>
<reference evidence="8" key="1">
    <citation type="submission" date="2025-08" db="UniProtKB">
        <authorList>
            <consortium name="RefSeq"/>
        </authorList>
    </citation>
    <scope>IDENTIFICATION</scope>
    <source>
        <tissue evidence="8">Whole body</tissue>
    </source>
</reference>
<evidence type="ECO:0000256" key="2">
    <source>
        <dbReference type="ARBA" id="ARBA00022490"/>
    </source>
</evidence>
<keyword evidence="3" id="KW-0677">Repeat</keyword>
<dbReference type="InterPro" id="IPR041966">
    <property type="entry name" value="LOTUS-like"/>
</dbReference>
<keyword evidence="2" id="KW-0963">Cytoplasm</keyword>
<dbReference type="CDD" id="cd20379">
    <property type="entry name" value="Tudor_dTUD-like"/>
    <property type="match status" value="1"/>
</dbReference>
<dbReference type="Pfam" id="PF00567">
    <property type="entry name" value="TUDOR"/>
    <property type="match status" value="3"/>
</dbReference>
<accession>A0ABM1J634</accession>
<dbReference type="Gene3D" id="2.40.50.90">
    <property type="match status" value="3"/>
</dbReference>
<keyword evidence="7" id="KW-1185">Reference proteome</keyword>
<organism evidence="7 8">
    <name type="scientific">Polistes dominula</name>
    <name type="common">European paper wasp</name>
    <name type="synonym">Vespa dominula</name>
    <dbReference type="NCBI Taxonomy" id="743375"/>
    <lineage>
        <taxon>Eukaryota</taxon>
        <taxon>Metazoa</taxon>
        <taxon>Ecdysozoa</taxon>
        <taxon>Arthropoda</taxon>
        <taxon>Hexapoda</taxon>
        <taxon>Insecta</taxon>
        <taxon>Pterygota</taxon>
        <taxon>Neoptera</taxon>
        <taxon>Endopterygota</taxon>
        <taxon>Hymenoptera</taxon>
        <taxon>Apocrita</taxon>
        <taxon>Aculeata</taxon>
        <taxon>Vespoidea</taxon>
        <taxon>Vespidae</taxon>
        <taxon>Polistinae</taxon>
        <taxon>Polistini</taxon>
        <taxon>Polistes</taxon>
    </lineage>
</organism>
<keyword evidence="4" id="KW-0221">Differentiation</keyword>
<evidence type="ECO:0000256" key="4">
    <source>
        <dbReference type="ARBA" id="ARBA00022871"/>
    </source>
</evidence>
<name>A0ABM1J634_POLDO</name>
<dbReference type="SUPFAM" id="SSF63748">
    <property type="entry name" value="Tudor/PWWP/MBT"/>
    <property type="match status" value="3"/>
</dbReference>
<gene>
    <name evidence="8" type="primary">LOC107072467</name>
</gene>
<evidence type="ECO:0000259" key="6">
    <source>
        <dbReference type="PROSITE" id="PS51644"/>
    </source>
</evidence>
<sequence length="1128" mass="127401">MDYDKVVGNLRAVLLSSKGGVPINEINQDFKIIIGESIPYHKLGYQSLEAFLRSISGIKITNKDGKTYVEALPNEKSCHLSKLVSRQKTRKKSRKSFHQNSMPRRIPRLTKRVINSGRNRNANSSMLNKHSTRYNAGYKQEKIIPLMQVPTGYASSISSLERPRYLQATSESFTSPSKKLKDRKSNAIQMIINQNVNKCNNNNLNKNYGNGGDKSSQSAITCKTKAMQERLLQGLRASNNEKSSSSNISGRLIMSSNIPSSHSPISNNVSTPCNSEVLSPLSPAQLIANKQTSSFSSTEEPLTISVQETNQKETVLKSILVFKEDPRHQLSVCAKNFNLPEPIYRILPPDAKSPTTVMAAIYAHVKIGSYGYSNYPHDASSNDEAQKLAAKIALKDLIDKFGSLSNVTETVDKKLIQNRVKEIVNTHMNGVFKDQIPAYYNQKYGECLPAHWLNIIKECSEIALEKGADNSIILQRCKIQTEEACHSISTKSDKILLNPIESIIPGQLQLPEDQYWIVYVSYIMSALDVYVRLGGPNYSDKFDIMLSNMMEYYGRSQSPVKSVEIGGYYAIFEDDSWHRVRCEEVDSITAGLVTVSFIDHGDVVKRSLSDLYILDKMFCSLPAQAMRVCLSGLEDFRDCETALFHIENRLLGLTFYVEVLNCGFDKDGPYATVNFYDTSTPKDINLNNELRDMILDDIKASPQIKKEQVIEVLVSYVEKNGDIYIQMQTEGMKYLIGSINHMMQTGLTEDILESSTVIVVDRMRKYLVSVNGNWHRGEVANIYPNGQIKMFLIDVGETVIVNKASLLDLKSLSDLLTNFPAQAIKVHLHNIEKSKFNEKMVSRLRKLVPQGQPILIRVIDYSSVNTPLVEMFKRIQPDNMLVSIHTTLLYEELERTIGDGNNNVKLRKRITSRVATNENDDIIQTLKPPKITGIREFFDVHVTMAANPGNFTVQPLDNKQSFEAMMIELQKVCSTYQGLYPTIESIKEGNFYAAKCKDGSWYRASVMNIIDENMVTVYFCDFGDVYILSLDKLQPLESKFLELPYQAIKAKLVGIRPINKDWSVEDCIRFQKLVVEKDFVSIVIESTCDDNKNPHEIVLGLKLIDVETSEDIFIDQLLVQENRAVFID</sequence>
<feature type="domain" description="HTH OST-type" evidence="6">
    <location>
        <begin position="2"/>
        <end position="74"/>
    </location>
</feature>
<dbReference type="Gene3D" id="2.30.30.140">
    <property type="match status" value="3"/>
</dbReference>
<dbReference type="Proteomes" id="UP000694924">
    <property type="component" value="Unplaced"/>
</dbReference>
<dbReference type="PROSITE" id="PS51644">
    <property type="entry name" value="HTH_OST"/>
    <property type="match status" value="1"/>
</dbReference>
<dbReference type="InterPro" id="IPR025605">
    <property type="entry name" value="OST-HTH/LOTUS_dom"/>
</dbReference>
<dbReference type="GeneID" id="107072467"/>
<evidence type="ECO:0000259" key="5">
    <source>
        <dbReference type="PROSITE" id="PS50304"/>
    </source>
</evidence>
<dbReference type="SMART" id="SM00333">
    <property type="entry name" value="TUDOR"/>
    <property type="match status" value="2"/>
</dbReference>